<organism evidence="1 2">
    <name type="scientific">Bacillus cereus</name>
    <dbReference type="NCBI Taxonomy" id="1396"/>
    <lineage>
        <taxon>Bacteria</taxon>
        <taxon>Bacillati</taxon>
        <taxon>Bacillota</taxon>
        <taxon>Bacilli</taxon>
        <taxon>Bacillales</taxon>
        <taxon>Bacillaceae</taxon>
        <taxon>Bacillus</taxon>
        <taxon>Bacillus cereus group</taxon>
    </lineage>
</organism>
<proteinExistence type="predicted"/>
<dbReference type="RefSeq" id="WP_098376663.1">
    <property type="nucleotide sequence ID" value="NZ_NUXC01000054.1"/>
</dbReference>
<sequence>MEQEKIDILAETLLWEVITQKVEMIEQLPIMLKGIDYLVDWAEVISKTTESEIFESDAPSVMNSFAVGEKVLIELEMPCLISTWQDREQLLRITTTVKAKCLVSHAEVFDWNNMNKKELLNRQKDVQFVELDYIDTECDDIRAY</sequence>
<protein>
    <submittedName>
        <fullName evidence="1">Uncharacterized protein</fullName>
    </submittedName>
</protein>
<dbReference type="EMBL" id="NVDG01000092">
    <property type="protein sequence ID" value="PFU37193.1"/>
    <property type="molecule type" value="Genomic_DNA"/>
</dbReference>
<evidence type="ECO:0000313" key="1">
    <source>
        <dbReference type="EMBL" id="PFU37193.1"/>
    </source>
</evidence>
<comment type="caution">
    <text evidence="1">The sequence shown here is derived from an EMBL/GenBank/DDBJ whole genome shotgun (WGS) entry which is preliminary data.</text>
</comment>
<dbReference type="Proteomes" id="UP000224076">
    <property type="component" value="Unassembled WGS sequence"/>
</dbReference>
<name>A0A2B8YW36_BACCE</name>
<evidence type="ECO:0000313" key="2">
    <source>
        <dbReference type="Proteomes" id="UP000224076"/>
    </source>
</evidence>
<dbReference type="AlphaFoldDB" id="A0A2B8YW36"/>
<reference evidence="1 2" key="1">
    <citation type="submission" date="2017-09" db="EMBL/GenBank/DDBJ databases">
        <title>Large-scale bioinformatics analysis of Bacillus genomes uncovers conserved roles of natural products in bacterial physiology.</title>
        <authorList>
            <consortium name="Agbiome Team Llc"/>
            <person name="Bleich R.M."/>
            <person name="Grubbs K.J."/>
            <person name="Santa Maria K.C."/>
            <person name="Allen S.E."/>
            <person name="Farag S."/>
            <person name="Shank E.A."/>
            <person name="Bowers A."/>
        </authorList>
    </citation>
    <scope>NUCLEOTIDE SEQUENCE [LARGE SCALE GENOMIC DNA]</scope>
    <source>
        <strain evidence="1 2">AFS061806</strain>
    </source>
</reference>
<accession>A0A2B8YW36</accession>
<gene>
    <name evidence="1" type="ORF">COK86_29605</name>
</gene>